<evidence type="ECO:0008006" key="4">
    <source>
        <dbReference type="Google" id="ProtNLM"/>
    </source>
</evidence>
<feature type="non-terminal residue" evidence="2">
    <location>
        <position position="1"/>
    </location>
</feature>
<evidence type="ECO:0000313" key="3">
    <source>
        <dbReference type="Proteomes" id="UP000324800"/>
    </source>
</evidence>
<name>A0A5J4UVY5_9EUKA</name>
<dbReference type="InterPro" id="IPR016024">
    <property type="entry name" value="ARM-type_fold"/>
</dbReference>
<dbReference type="Gene3D" id="1.25.10.10">
    <property type="entry name" value="Leucine-rich Repeat Variant"/>
    <property type="match status" value="1"/>
</dbReference>
<gene>
    <name evidence="2" type="ORF">EZS28_030057</name>
</gene>
<organism evidence="2 3">
    <name type="scientific">Streblomastix strix</name>
    <dbReference type="NCBI Taxonomy" id="222440"/>
    <lineage>
        <taxon>Eukaryota</taxon>
        <taxon>Metamonada</taxon>
        <taxon>Preaxostyla</taxon>
        <taxon>Oxymonadida</taxon>
        <taxon>Streblomastigidae</taxon>
        <taxon>Streblomastix</taxon>
    </lineage>
</organism>
<dbReference type="Proteomes" id="UP000324800">
    <property type="component" value="Unassembled WGS sequence"/>
</dbReference>
<keyword evidence="1" id="KW-0175">Coiled coil</keyword>
<accession>A0A5J4UVY5</accession>
<feature type="coiled-coil region" evidence="1">
    <location>
        <begin position="224"/>
        <end position="286"/>
    </location>
</feature>
<evidence type="ECO:0000256" key="1">
    <source>
        <dbReference type="SAM" id="Coils"/>
    </source>
</evidence>
<dbReference type="OrthoDB" id="195736at2759"/>
<dbReference type="SUPFAM" id="SSF48371">
    <property type="entry name" value="ARM repeat"/>
    <property type="match status" value="1"/>
</dbReference>
<protein>
    <recommendedName>
        <fullName evidence="4">B30.2/SPRY domain-containing protein</fullName>
    </recommendedName>
</protein>
<evidence type="ECO:0000313" key="2">
    <source>
        <dbReference type="EMBL" id="KAA6374414.1"/>
    </source>
</evidence>
<reference evidence="2 3" key="1">
    <citation type="submission" date="2019-03" db="EMBL/GenBank/DDBJ databases">
        <title>Single cell metagenomics reveals metabolic interactions within the superorganism composed of flagellate Streblomastix strix and complex community of Bacteroidetes bacteria on its surface.</title>
        <authorList>
            <person name="Treitli S.C."/>
            <person name="Kolisko M."/>
            <person name="Husnik F."/>
            <person name="Keeling P."/>
            <person name="Hampl V."/>
        </authorList>
    </citation>
    <scope>NUCLEOTIDE SEQUENCE [LARGE SCALE GENOMIC DNA]</scope>
    <source>
        <strain evidence="2">ST1C</strain>
    </source>
</reference>
<sequence>LIQDLESDVTNLHIPAIRQILNIVIDNRESKDLAQKFNLIPLLNKFAGNIEKNEEFVLSTTILHVIGVRNGNDDKTILAGAATDSIIQTIFSPDEKASKSGSKALCDLIEENEIIRHSLMTTGFIQKVQHAFANNKQSSSSSSSQTENITPNHVKSGLLDVIINLLSAADNILPISVLIPVLNELKTIEEKNIKKKSMNILAILNSQGINFPSSDSTKEKDSKIQQLEESNRIKDEQLRLKDEELKHERDEKQKEKTEKISKEKEINSLKTENEKLKEQIDKMKPKLSLDAPIALINQDPSDFELINIDGLKKKIIKKQNKWNTISLSQVVEDGIWEMESEFANDNHAAIGIVRDSHNLVAGKAANESPNDQHTAILYNQSWYNGNVRCKGKEMPGNTGFKGKQKVKQQFDSGTGTLMFFIDGIQQLVYITRINEKVRFIV</sequence>
<dbReference type="AlphaFoldDB" id="A0A5J4UVY5"/>
<comment type="caution">
    <text evidence="2">The sequence shown here is derived from an EMBL/GenBank/DDBJ whole genome shotgun (WGS) entry which is preliminary data.</text>
</comment>
<dbReference type="InterPro" id="IPR011989">
    <property type="entry name" value="ARM-like"/>
</dbReference>
<proteinExistence type="predicted"/>
<dbReference type="EMBL" id="SNRW01011997">
    <property type="protein sequence ID" value="KAA6374414.1"/>
    <property type="molecule type" value="Genomic_DNA"/>
</dbReference>